<dbReference type="AlphaFoldDB" id="A0A7W5FBC7"/>
<reference evidence="1 2" key="1">
    <citation type="submission" date="2020-08" db="EMBL/GenBank/DDBJ databases">
        <title>Genomic Encyclopedia of Type Strains, Phase III (KMG-III): the genomes of soil and plant-associated and newly described type strains.</title>
        <authorList>
            <person name="Whitman W."/>
        </authorList>
    </citation>
    <scope>NUCLEOTIDE SEQUENCE [LARGE SCALE GENOMIC DNA]</scope>
    <source>
        <strain evidence="1 2">CECT 3302</strain>
    </source>
</reference>
<evidence type="ECO:0000313" key="1">
    <source>
        <dbReference type="EMBL" id="MBB3092198.1"/>
    </source>
</evidence>
<comment type="caution">
    <text evidence="1">The sequence shown here is derived from an EMBL/GenBank/DDBJ whole genome shotgun (WGS) entry which is preliminary data.</text>
</comment>
<organism evidence="1 2">
    <name type="scientific">Nocardioides albus</name>
    <dbReference type="NCBI Taxonomy" id="1841"/>
    <lineage>
        <taxon>Bacteria</taxon>
        <taxon>Bacillati</taxon>
        <taxon>Actinomycetota</taxon>
        <taxon>Actinomycetes</taxon>
        <taxon>Propionibacteriales</taxon>
        <taxon>Nocardioidaceae</taxon>
        <taxon>Nocardioides</taxon>
    </lineage>
</organism>
<gene>
    <name evidence="1" type="ORF">FHS12_005175</name>
</gene>
<keyword evidence="2" id="KW-1185">Reference proteome</keyword>
<sequence>MGNRSRRTRAARRIAREGGTFADLTGLTVDEALVVKPVCPDCGQEGSWVTDPGIIFDRLGIDLAELSALPATARPWICGCGSGGISTLVIAPPGS</sequence>
<dbReference type="RefSeq" id="WP_183551821.1">
    <property type="nucleotide sequence ID" value="NZ_BMQT01000017.1"/>
</dbReference>
<protein>
    <submittedName>
        <fullName evidence="1">Uncharacterized protein</fullName>
    </submittedName>
</protein>
<proteinExistence type="predicted"/>
<evidence type="ECO:0000313" key="2">
    <source>
        <dbReference type="Proteomes" id="UP000577707"/>
    </source>
</evidence>
<name>A0A7W5FBC7_9ACTN</name>
<dbReference type="Proteomes" id="UP000577707">
    <property type="component" value="Unassembled WGS sequence"/>
</dbReference>
<accession>A0A7W5FBC7</accession>
<dbReference type="EMBL" id="JACHXG010000017">
    <property type="protein sequence ID" value="MBB3092198.1"/>
    <property type="molecule type" value="Genomic_DNA"/>
</dbReference>